<dbReference type="HOGENOM" id="CLU_1894050_0_0_3"/>
<dbReference type="AlphaFoldDB" id="D7E4X4"/>
<evidence type="ECO:0000313" key="1">
    <source>
        <dbReference type="EMBL" id="ADI65440.1"/>
    </source>
</evidence>
<dbReference type="OrthoDB" id="456006at2"/>
<evidence type="ECO:0000313" key="2">
    <source>
        <dbReference type="Proteomes" id="UP000001511"/>
    </source>
</evidence>
<gene>
    <name evidence="1" type="ordered locus">Aazo_3945</name>
</gene>
<proteinExistence type="predicted"/>
<reference evidence="1 2" key="1">
    <citation type="journal article" date="2010" name="PLoS ONE">
        <title>Genome erosion in a nitrogen-fixing vertically transmitted endosymbiotic multicellular cyanobacterium.</title>
        <authorList>
            <person name="Ran L."/>
            <person name="Larsson J."/>
            <person name="Vigil-Stenman T."/>
            <person name="Nylander J.A."/>
            <person name="Ininbergs K."/>
            <person name="Zheng W.W."/>
            <person name="Lapidus A."/>
            <person name="Lowry S."/>
            <person name="Haselkorn R."/>
            <person name="Bergman B."/>
        </authorList>
    </citation>
    <scope>NUCLEOTIDE SEQUENCE [LARGE SCALE GENOMIC DNA]</scope>
    <source>
        <strain evidence="1 2">0708</strain>
    </source>
</reference>
<protein>
    <submittedName>
        <fullName evidence="1">Uncharacterized protein</fullName>
    </submittedName>
</protein>
<dbReference type="RefSeq" id="WP_013192452.1">
    <property type="nucleotide sequence ID" value="NC_014248.1"/>
</dbReference>
<name>D7E4X4_NOSA0</name>
<keyword evidence="2" id="KW-1185">Reference proteome</keyword>
<accession>D7E4X4</accession>
<dbReference type="KEGG" id="naz:Aazo_3945"/>
<sequence length="134" mass="15199">MDALVEDIANKYLSELVSESTPGFKIRDRQAAAKIIKSKTREVLKQTFGEQAQDLMKSDYEIPSKLENNKFDVVVTNGRPYYAADGISFEVDVPDRLQDALLWRISDVKSSETNLPIAIVVLPLKVEQHNYQQI</sequence>
<organism evidence="1 2">
    <name type="scientific">Nostoc azollae (strain 0708)</name>
    <name type="common">Anabaena azollae (strain 0708)</name>
    <dbReference type="NCBI Taxonomy" id="551115"/>
    <lineage>
        <taxon>Bacteria</taxon>
        <taxon>Bacillati</taxon>
        <taxon>Cyanobacteriota</taxon>
        <taxon>Cyanophyceae</taxon>
        <taxon>Nostocales</taxon>
        <taxon>Nostocaceae</taxon>
        <taxon>Trichormus</taxon>
    </lineage>
</organism>
<dbReference type="STRING" id="551115.Aazo_3945"/>
<dbReference type="EMBL" id="CP002059">
    <property type="protein sequence ID" value="ADI65440.1"/>
    <property type="molecule type" value="Genomic_DNA"/>
</dbReference>
<dbReference type="Proteomes" id="UP000001511">
    <property type="component" value="Chromosome"/>
</dbReference>